<name>A0ABW4MXZ2_9CAUL</name>
<organism evidence="9 10">
    <name type="scientific">Phenylobacterium terrae</name>
    <dbReference type="NCBI Taxonomy" id="2665495"/>
    <lineage>
        <taxon>Bacteria</taxon>
        <taxon>Pseudomonadati</taxon>
        <taxon>Pseudomonadota</taxon>
        <taxon>Alphaproteobacteria</taxon>
        <taxon>Caulobacterales</taxon>
        <taxon>Caulobacteraceae</taxon>
        <taxon>Phenylobacterium</taxon>
    </lineage>
</organism>
<evidence type="ECO:0000313" key="10">
    <source>
        <dbReference type="Proteomes" id="UP001597237"/>
    </source>
</evidence>
<evidence type="ECO:0000313" key="9">
    <source>
        <dbReference type="EMBL" id="MFD1782852.1"/>
    </source>
</evidence>
<dbReference type="PROSITE" id="PS51007">
    <property type="entry name" value="CYTC"/>
    <property type="match status" value="1"/>
</dbReference>
<protein>
    <submittedName>
        <fullName evidence="9">C-type cytochrome</fullName>
    </submittedName>
</protein>
<gene>
    <name evidence="9" type="ORF">ACFSC0_05565</name>
</gene>
<evidence type="ECO:0000256" key="1">
    <source>
        <dbReference type="ARBA" id="ARBA00022448"/>
    </source>
</evidence>
<dbReference type="InterPro" id="IPR002327">
    <property type="entry name" value="Cyt_c_1A/1B"/>
</dbReference>
<dbReference type="InterPro" id="IPR036909">
    <property type="entry name" value="Cyt_c-like_dom_sf"/>
</dbReference>
<proteinExistence type="predicted"/>
<evidence type="ECO:0000259" key="8">
    <source>
        <dbReference type="PROSITE" id="PS51007"/>
    </source>
</evidence>
<comment type="caution">
    <text evidence="9">The sequence shown here is derived from an EMBL/GenBank/DDBJ whole genome shotgun (WGS) entry which is preliminary data.</text>
</comment>
<evidence type="ECO:0000256" key="2">
    <source>
        <dbReference type="ARBA" id="ARBA00022617"/>
    </source>
</evidence>
<dbReference type="SUPFAM" id="SSF46626">
    <property type="entry name" value="Cytochrome c"/>
    <property type="match status" value="1"/>
</dbReference>
<feature type="region of interest" description="Disordered" evidence="7">
    <location>
        <begin position="213"/>
        <end position="239"/>
    </location>
</feature>
<evidence type="ECO:0000256" key="4">
    <source>
        <dbReference type="ARBA" id="ARBA00022982"/>
    </source>
</evidence>
<dbReference type="Gene3D" id="1.10.760.10">
    <property type="entry name" value="Cytochrome c-like domain"/>
    <property type="match status" value="1"/>
</dbReference>
<evidence type="ECO:0000256" key="6">
    <source>
        <dbReference type="PROSITE-ProRule" id="PRU00433"/>
    </source>
</evidence>
<accession>A0ABW4MXZ2</accession>
<dbReference type="PRINTS" id="PR00604">
    <property type="entry name" value="CYTCHRMECIAB"/>
</dbReference>
<keyword evidence="5 6" id="KW-0408">Iron</keyword>
<evidence type="ECO:0000256" key="3">
    <source>
        <dbReference type="ARBA" id="ARBA00022723"/>
    </source>
</evidence>
<dbReference type="Proteomes" id="UP001597237">
    <property type="component" value="Unassembled WGS sequence"/>
</dbReference>
<feature type="domain" description="Cytochrome c" evidence="8">
    <location>
        <begin position="67"/>
        <end position="170"/>
    </location>
</feature>
<keyword evidence="1" id="KW-0813">Transport</keyword>
<dbReference type="Pfam" id="PF00034">
    <property type="entry name" value="Cytochrom_C"/>
    <property type="match status" value="1"/>
</dbReference>
<dbReference type="RefSeq" id="WP_377355099.1">
    <property type="nucleotide sequence ID" value="NZ_JBHUEY010000001.1"/>
</dbReference>
<reference evidence="10" key="1">
    <citation type="journal article" date="2019" name="Int. J. Syst. Evol. Microbiol.">
        <title>The Global Catalogue of Microorganisms (GCM) 10K type strain sequencing project: providing services to taxonomists for standard genome sequencing and annotation.</title>
        <authorList>
            <consortium name="The Broad Institute Genomics Platform"/>
            <consortium name="The Broad Institute Genome Sequencing Center for Infectious Disease"/>
            <person name="Wu L."/>
            <person name="Ma J."/>
        </authorList>
    </citation>
    <scope>NUCLEOTIDE SEQUENCE [LARGE SCALE GENOMIC DNA]</scope>
    <source>
        <strain evidence="10">DFY28</strain>
    </source>
</reference>
<keyword evidence="2 6" id="KW-0349">Heme</keyword>
<keyword evidence="4" id="KW-0249">Electron transport</keyword>
<evidence type="ECO:0000256" key="7">
    <source>
        <dbReference type="SAM" id="MobiDB-lite"/>
    </source>
</evidence>
<dbReference type="EMBL" id="JBHUEY010000001">
    <property type="protein sequence ID" value="MFD1782852.1"/>
    <property type="molecule type" value="Genomic_DNA"/>
</dbReference>
<keyword evidence="10" id="KW-1185">Reference proteome</keyword>
<keyword evidence="3 6" id="KW-0479">Metal-binding</keyword>
<dbReference type="PANTHER" id="PTHR11961">
    <property type="entry name" value="CYTOCHROME C"/>
    <property type="match status" value="1"/>
</dbReference>
<dbReference type="InterPro" id="IPR009056">
    <property type="entry name" value="Cyt_c-like_dom"/>
</dbReference>
<sequence>MDLTFNKVAGAVLATGLALVGLRELANGVFAVHEVEKPGYAIAVAEETEGGAAAELPPDWGTVLPAADVAAGQAVFAKCTSCHVVAAGAPHGTGPNLYGVVGRKPGGAPGFAFSPAFADYAGQHPVWTWEELDAFLKAPQKHIPGTKMTFVGLKKQEDRINMLAYLAQQGGTLAVPPPNPAAAAAPAAEGEAAAAAEGAAPAEGGAAAPAAEGAAAPAAGEAPAAGAAAPKAAAPAGAH</sequence>
<evidence type="ECO:0000256" key="5">
    <source>
        <dbReference type="ARBA" id="ARBA00023004"/>
    </source>
</evidence>